<evidence type="ECO:0000259" key="5">
    <source>
        <dbReference type="Pfam" id="PF00389"/>
    </source>
</evidence>
<keyword evidence="2 4" id="KW-0560">Oxidoreductase</keyword>
<feature type="domain" description="D-isomer specific 2-hydroxyacid dehydrogenase catalytic" evidence="5">
    <location>
        <begin position="29"/>
        <end position="316"/>
    </location>
</feature>
<dbReference type="Pfam" id="PF02826">
    <property type="entry name" value="2-Hacid_dh_C"/>
    <property type="match status" value="1"/>
</dbReference>
<evidence type="ECO:0000313" key="8">
    <source>
        <dbReference type="Proteomes" id="UP000628669"/>
    </source>
</evidence>
<dbReference type="CDD" id="cd05303">
    <property type="entry name" value="PGDH_2"/>
    <property type="match status" value="1"/>
</dbReference>
<dbReference type="InterPro" id="IPR029753">
    <property type="entry name" value="D-isomer_DH_CS"/>
</dbReference>
<comment type="caution">
    <text evidence="7">The sequence shown here is derived from an EMBL/GenBank/DDBJ whole genome shotgun (WGS) entry which is preliminary data.</text>
</comment>
<organism evidence="7 8">
    <name type="scientific">Chryseobacterium paridis</name>
    <dbReference type="NCBI Taxonomy" id="2800328"/>
    <lineage>
        <taxon>Bacteria</taxon>
        <taxon>Pseudomonadati</taxon>
        <taxon>Bacteroidota</taxon>
        <taxon>Flavobacteriia</taxon>
        <taxon>Flavobacteriales</taxon>
        <taxon>Weeksellaceae</taxon>
        <taxon>Chryseobacterium group</taxon>
        <taxon>Chryseobacterium</taxon>
    </lineage>
</organism>
<dbReference type="Proteomes" id="UP000628669">
    <property type="component" value="Unassembled WGS sequence"/>
</dbReference>
<dbReference type="InterPro" id="IPR006140">
    <property type="entry name" value="D-isomer_DH_NAD-bd"/>
</dbReference>
<dbReference type="InterPro" id="IPR036291">
    <property type="entry name" value="NAD(P)-bd_dom_sf"/>
</dbReference>
<feature type="domain" description="D-isomer specific 2-hydroxyacid dehydrogenase NAD-binding" evidence="6">
    <location>
        <begin position="107"/>
        <end position="294"/>
    </location>
</feature>
<reference evidence="8" key="1">
    <citation type="submission" date="2021-01" db="EMBL/GenBank/DDBJ databases">
        <title>Genome public.</title>
        <authorList>
            <person name="Liu C."/>
            <person name="Sun Q."/>
        </authorList>
    </citation>
    <scope>NUCLEOTIDE SEQUENCE [LARGE SCALE GENOMIC DNA]</scope>
    <source>
        <strain evidence="8">YIM B02567</strain>
    </source>
</reference>
<dbReference type="PANTHER" id="PTHR43761">
    <property type="entry name" value="D-ISOMER SPECIFIC 2-HYDROXYACID DEHYDROGENASE FAMILY PROTEIN (AFU_ORTHOLOGUE AFUA_1G13630)"/>
    <property type="match status" value="1"/>
</dbReference>
<evidence type="ECO:0000256" key="2">
    <source>
        <dbReference type="ARBA" id="ARBA00023002"/>
    </source>
</evidence>
<dbReference type="Gene3D" id="3.40.50.720">
    <property type="entry name" value="NAD(P)-binding Rossmann-like Domain"/>
    <property type="match status" value="2"/>
</dbReference>
<evidence type="ECO:0000256" key="4">
    <source>
        <dbReference type="RuleBase" id="RU003719"/>
    </source>
</evidence>
<dbReference type="PANTHER" id="PTHR43761:SF1">
    <property type="entry name" value="D-ISOMER SPECIFIC 2-HYDROXYACID DEHYDROGENASE CATALYTIC DOMAIN-CONTAINING PROTEIN-RELATED"/>
    <property type="match status" value="1"/>
</dbReference>
<dbReference type="RefSeq" id="WP_200245771.1">
    <property type="nucleotide sequence ID" value="NZ_JAENHK010000010.1"/>
</dbReference>
<dbReference type="SUPFAM" id="SSF52283">
    <property type="entry name" value="Formate/glycerate dehydrogenase catalytic domain-like"/>
    <property type="match status" value="1"/>
</dbReference>
<proteinExistence type="inferred from homology"/>
<evidence type="ECO:0000256" key="3">
    <source>
        <dbReference type="ARBA" id="ARBA00023027"/>
    </source>
</evidence>
<name>A0ABS1FVD8_9FLAO</name>
<dbReference type="InterPro" id="IPR006139">
    <property type="entry name" value="D-isomer_2_OHA_DH_cat_dom"/>
</dbReference>
<dbReference type="InterPro" id="IPR050418">
    <property type="entry name" value="D-iso_2-hydroxyacid_DH_PdxB"/>
</dbReference>
<evidence type="ECO:0000259" key="6">
    <source>
        <dbReference type="Pfam" id="PF02826"/>
    </source>
</evidence>
<dbReference type="SUPFAM" id="SSF51735">
    <property type="entry name" value="NAD(P)-binding Rossmann-fold domains"/>
    <property type="match status" value="1"/>
</dbReference>
<keyword evidence="8" id="KW-1185">Reference proteome</keyword>
<protein>
    <submittedName>
        <fullName evidence="7">D-2-hydroxyacid dehydrogenase</fullName>
    </submittedName>
</protein>
<evidence type="ECO:0000313" key="7">
    <source>
        <dbReference type="EMBL" id="MBK1896308.1"/>
    </source>
</evidence>
<evidence type="ECO:0000256" key="1">
    <source>
        <dbReference type="ARBA" id="ARBA00005854"/>
    </source>
</evidence>
<gene>
    <name evidence="7" type="ORF">JHL15_11130</name>
</gene>
<dbReference type="Pfam" id="PF00389">
    <property type="entry name" value="2-Hacid_dh"/>
    <property type="match status" value="1"/>
</dbReference>
<keyword evidence="3" id="KW-0520">NAD</keyword>
<dbReference type="EMBL" id="JAENHK010000010">
    <property type="protein sequence ID" value="MBK1896308.1"/>
    <property type="molecule type" value="Genomic_DNA"/>
</dbReference>
<accession>A0ABS1FVD8</accession>
<sequence>MKVLANDGISKAGELALKEAGIEILNNRVAQDHVINFINDNSIDVLLVRSATKVKQDLIDACPGLKIIGRGGIGMDNIDVDYAKSKGIHVINTPTASSKSVAELVFAHFFSLARFLHESNRLMPLEGETHFDAMKKSFSNAYELSGKTLGVIGFGSIGQEVVKMGIALGMKVKVLTRKPKTKVLSLSFFDGQTVNFEITSTNDVDTFYKDTDFISINTPKTNEYIIDTREFEKMKDGVYIVNTARGGVINEVTLLDFIESGKVAGAALDVFENEPSPELILLMNPSLSLSPHIGGNTVDAQEKIGVELAEQIIKLQKETI</sequence>
<comment type="similarity">
    <text evidence="1 4">Belongs to the D-isomer specific 2-hydroxyacid dehydrogenase family.</text>
</comment>
<dbReference type="PROSITE" id="PS00671">
    <property type="entry name" value="D_2_HYDROXYACID_DH_3"/>
    <property type="match status" value="1"/>
</dbReference>